<keyword evidence="2" id="KW-1185">Reference proteome</keyword>
<comment type="caution">
    <text evidence="1">The sequence shown here is derived from an EMBL/GenBank/DDBJ whole genome shotgun (WGS) entry which is preliminary data.</text>
</comment>
<evidence type="ECO:0000313" key="1">
    <source>
        <dbReference type="EMBL" id="GBP30270.1"/>
    </source>
</evidence>
<accession>A0A4C1UVK9</accession>
<dbReference type="EMBL" id="BGZK01000231">
    <property type="protein sequence ID" value="GBP30270.1"/>
    <property type="molecule type" value="Genomic_DNA"/>
</dbReference>
<sequence length="169" mass="18565">MLLCHVTTLTVAPEKKRRKILLKFKVQGHFGRRNGQVRHRLESTSSEQDILTLRVTSRVLRVYSSRTFLKPSAQQLLKLNYSGSKEVASMASNCNLDGFRVALCVQSAANGRVSLQLDKNGQASHVGCEEPCEAGKELIRASEEPQRLISCPGPAALFNGHPNPLPSAD</sequence>
<gene>
    <name evidence="1" type="ORF">EVAR_27882_1</name>
</gene>
<evidence type="ECO:0000313" key="2">
    <source>
        <dbReference type="Proteomes" id="UP000299102"/>
    </source>
</evidence>
<organism evidence="1 2">
    <name type="scientific">Eumeta variegata</name>
    <name type="common">Bagworm moth</name>
    <name type="synonym">Eumeta japonica</name>
    <dbReference type="NCBI Taxonomy" id="151549"/>
    <lineage>
        <taxon>Eukaryota</taxon>
        <taxon>Metazoa</taxon>
        <taxon>Ecdysozoa</taxon>
        <taxon>Arthropoda</taxon>
        <taxon>Hexapoda</taxon>
        <taxon>Insecta</taxon>
        <taxon>Pterygota</taxon>
        <taxon>Neoptera</taxon>
        <taxon>Endopterygota</taxon>
        <taxon>Lepidoptera</taxon>
        <taxon>Glossata</taxon>
        <taxon>Ditrysia</taxon>
        <taxon>Tineoidea</taxon>
        <taxon>Psychidae</taxon>
        <taxon>Oiketicinae</taxon>
        <taxon>Eumeta</taxon>
    </lineage>
</organism>
<proteinExistence type="predicted"/>
<protein>
    <submittedName>
        <fullName evidence="1">Uncharacterized protein</fullName>
    </submittedName>
</protein>
<dbReference type="Proteomes" id="UP000299102">
    <property type="component" value="Unassembled WGS sequence"/>
</dbReference>
<dbReference type="AlphaFoldDB" id="A0A4C1UVK9"/>
<reference evidence="1 2" key="1">
    <citation type="journal article" date="2019" name="Commun. Biol.">
        <title>The bagworm genome reveals a unique fibroin gene that provides high tensile strength.</title>
        <authorList>
            <person name="Kono N."/>
            <person name="Nakamura H."/>
            <person name="Ohtoshi R."/>
            <person name="Tomita M."/>
            <person name="Numata K."/>
            <person name="Arakawa K."/>
        </authorList>
    </citation>
    <scope>NUCLEOTIDE SEQUENCE [LARGE SCALE GENOMIC DNA]</scope>
</reference>
<name>A0A4C1UVK9_EUMVA</name>